<feature type="region of interest" description="Disordered" evidence="1">
    <location>
        <begin position="417"/>
        <end position="437"/>
    </location>
</feature>
<sequence>MADFCLRIDDADPRINYLGPWQTLTNASNPGDFPNSTFYNGTLHGTDSISSFLSFSYQGLPTAAIFGNATNGPFINCSIEDSKGKIVEGYQGDVSIPTVNAPLCSFTTFAGEDIAIPDNYVLKFYTANSTADSNDFQILIDYIVYQPFANVSLENHDVIQVGSCLPLTQFQGLQVGPGWESGGHSSGQVVESLQSSLSGSPMTIKFNGTSVGVEAMNNGSFGLGHYSIDGNDPVSLILPKSTDNQLLLLESSLSPAEHTLTIQIDDEISLGALFVNDIFFTSFESKGQNISSPSTTQASTATATPSEQGGSKNHGKAVIAGVTTGVAVLLLVLAITFFILRKRRKSRVLPSSSEFFPNSYAPRISRPSNSSKMAHLGSELGPLAASSSSLAAGADLAQTRLATLKLQQRLEVTQGQLRREQEVARNHGGLSNTPPGMMMPIHVDSGLRLGPQGEVRDTALEGVPPEYTEV</sequence>
<evidence type="ECO:0000313" key="4">
    <source>
        <dbReference type="Proteomes" id="UP000053593"/>
    </source>
</evidence>
<dbReference type="AlphaFoldDB" id="A0A0D0CG01"/>
<keyword evidence="2" id="KW-1133">Transmembrane helix</keyword>
<feature type="transmembrane region" description="Helical" evidence="2">
    <location>
        <begin position="317"/>
        <end position="340"/>
    </location>
</feature>
<evidence type="ECO:0000256" key="2">
    <source>
        <dbReference type="SAM" id="Phobius"/>
    </source>
</evidence>
<dbReference type="HOGENOM" id="CLU_616848_0_0_1"/>
<keyword evidence="2" id="KW-0472">Membrane</keyword>
<accession>A0A0D0CG01</accession>
<dbReference type="CDD" id="cd12087">
    <property type="entry name" value="TM_EGFR-like"/>
    <property type="match status" value="1"/>
</dbReference>
<evidence type="ECO:0000313" key="3">
    <source>
        <dbReference type="EMBL" id="KIK61494.1"/>
    </source>
</evidence>
<organism evidence="3 4">
    <name type="scientific">Collybiopsis luxurians FD-317 M1</name>
    <dbReference type="NCBI Taxonomy" id="944289"/>
    <lineage>
        <taxon>Eukaryota</taxon>
        <taxon>Fungi</taxon>
        <taxon>Dikarya</taxon>
        <taxon>Basidiomycota</taxon>
        <taxon>Agaricomycotina</taxon>
        <taxon>Agaricomycetes</taxon>
        <taxon>Agaricomycetidae</taxon>
        <taxon>Agaricales</taxon>
        <taxon>Marasmiineae</taxon>
        <taxon>Omphalotaceae</taxon>
        <taxon>Collybiopsis</taxon>
        <taxon>Collybiopsis luxurians</taxon>
    </lineage>
</organism>
<evidence type="ECO:0000256" key="1">
    <source>
        <dbReference type="SAM" id="MobiDB-lite"/>
    </source>
</evidence>
<dbReference type="Gene3D" id="1.20.5.510">
    <property type="entry name" value="Single helix bin"/>
    <property type="match status" value="1"/>
</dbReference>
<dbReference type="EMBL" id="KN834771">
    <property type="protein sequence ID" value="KIK61494.1"/>
    <property type="molecule type" value="Genomic_DNA"/>
</dbReference>
<protein>
    <submittedName>
        <fullName evidence="3">Uncharacterized protein</fullName>
    </submittedName>
</protein>
<dbReference type="Gene3D" id="2.60.120.260">
    <property type="entry name" value="Galactose-binding domain-like"/>
    <property type="match status" value="1"/>
</dbReference>
<name>A0A0D0CG01_9AGAR</name>
<dbReference type="Proteomes" id="UP000053593">
    <property type="component" value="Unassembled WGS sequence"/>
</dbReference>
<gene>
    <name evidence="3" type="ORF">GYMLUDRAFT_260953</name>
</gene>
<feature type="region of interest" description="Disordered" evidence="1">
    <location>
        <begin position="286"/>
        <end position="314"/>
    </location>
</feature>
<reference evidence="3 4" key="1">
    <citation type="submission" date="2014-04" db="EMBL/GenBank/DDBJ databases">
        <title>Evolutionary Origins and Diversification of the Mycorrhizal Mutualists.</title>
        <authorList>
            <consortium name="DOE Joint Genome Institute"/>
            <consortium name="Mycorrhizal Genomics Consortium"/>
            <person name="Kohler A."/>
            <person name="Kuo A."/>
            <person name="Nagy L.G."/>
            <person name="Floudas D."/>
            <person name="Copeland A."/>
            <person name="Barry K.W."/>
            <person name="Cichocki N."/>
            <person name="Veneault-Fourrey C."/>
            <person name="LaButti K."/>
            <person name="Lindquist E.A."/>
            <person name="Lipzen A."/>
            <person name="Lundell T."/>
            <person name="Morin E."/>
            <person name="Murat C."/>
            <person name="Riley R."/>
            <person name="Ohm R."/>
            <person name="Sun H."/>
            <person name="Tunlid A."/>
            <person name="Henrissat B."/>
            <person name="Grigoriev I.V."/>
            <person name="Hibbett D.S."/>
            <person name="Martin F."/>
        </authorList>
    </citation>
    <scope>NUCLEOTIDE SEQUENCE [LARGE SCALE GENOMIC DNA]</scope>
    <source>
        <strain evidence="3 4">FD-317 M1</strain>
    </source>
</reference>
<keyword evidence="4" id="KW-1185">Reference proteome</keyword>
<keyword evidence="2" id="KW-0812">Transmembrane</keyword>
<proteinExistence type="predicted"/>
<feature type="compositionally biased region" description="Low complexity" evidence="1">
    <location>
        <begin position="291"/>
        <end position="306"/>
    </location>
</feature>